<dbReference type="RefSeq" id="WP_305006939.1">
    <property type="nucleotide sequence ID" value="NZ_JAUQSY010000008.1"/>
</dbReference>
<dbReference type="Pfam" id="PF11899">
    <property type="entry name" value="DUF3419"/>
    <property type="match status" value="1"/>
</dbReference>
<dbReference type="EMBL" id="JAUQSY010000008">
    <property type="protein sequence ID" value="MDO7875624.1"/>
    <property type="molecule type" value="Genomic_DNA"/>
</dbReference>
<reference evidence="1" key="1">
    <citation type="submission" date="2023-07" db="EMBL/GenBank/DDBJ databases">
        <authorList>
            <person name="Kim M.K."/>
        </authorList>
    </citation>
    <scope>NUCLEOTIDE SEQUENCE</scope>
    <source>
        <strain evidence="1">ASUV-10-1</strain>
    </source>
</reference>
<dbReference type="PANTHER" id="PTHR47473">
    <property type="entry name" value="BTA1P"/>
    <property type="match status" value="1"/>
</dbReference>
<organism evidence="1 2">
    <name type="scientific">Hymenobacter aranciens</name>
    <dbReference type="NCBI Taxonomy" id="3063996"/>
    <lineage>
        <taxon>Bacteria</taxon>
        <taxon>Pseudomonadati</taxon>
        <taxon>Bacteroidota</taxon>
        <taxon>Cytophagia</taxon>
        <taxon>Cytophagales</taxon>
        <taxon>Hymenobacteraceae</taxon>
        <taxon>Hymenobacter</taxon>
    </lineage>
</organism>
<accession>A0ABT9BBI2</accession>
<dbReference type="PANTHER" id="PTHR47473:SF1">
    <property type="entry name" value="METHYLTRANSFERASE DOMAIN-CONTAINING PROTEIN"/>
    <property type="match status" value="1"/>
</dbReference>
<evidence type="ECO:0000313" key="2">
    <source>
        <dbReference type="Proteomes" id="UP001176429"/>
    </source>
</evidence>
<proteinExistence type="predicted"/>
<dbReference type="Proteomes" id="UP001176429">
    <property type="component" value="Unassembled WGS sequence"/>
</dbReference>
<dbReference type="InterPro" id="IPR021829">
    <property type="entry name" value="DUF3419"/>
</dbReference>
<gene>
    <name evidence="1" type="ORF">Q5H93_12845</name>
</gene>
<comment type="caution">
    <text evidence="1">The sequence shown here is derived from an EMBL/GenBank/DDBJ whole genome shotgun (WGS) entry which is preliminary data.</text>
</comment>
<evidence type="ECO:0000313" key="1">
    <source>
        <dbReference type="EMBL" id="MDO7875624.1"/>
    </source>
</evidence>
<sequence>MNSEFQNVALDQLRYSLVWEGSTTLYRALDIQPDDHVLVITGAGCNVLNTLLHPPRQVTAIDLNPEQNRLLRLKCHVIQHHEYPVFRGLLGLDGAAAVAAAWAVVRPDLPGEEQEFWEAFFAQHPGGLLGAGRLEMYVNAFLPTLAPALQAQLRQLLSFGDIAKQQAYFQSVIESPDSTFRPQFIEYFDAANLSKGRDPRLFRYAQESGGALFYRRLQRHLGKVLLRDNFFSRFFFFGPTGLPEDILPPCYQSGSYAALRAQLPRLQVATGEATAYLLSDAGRRITKASLSNIFEYVSEAEFERVCRQLGENSARRLRLVFWNLLQMQAPGSSASVPLLEELSRELSAAEACFYFDSVRVLSWA</sequence>
<protein>
    <submittedName>
        <fullName evidence="1">DUF3419 family protein</fullName>
    </submittedName>
</protein>
<name>A0ABT9BBI2_9BACT</name>
<keyword evidence="2" id="KW-1185">Reference proteome</keyword>